<dbReference type="Gene3D" id="1.50.10.150">
    <property type="entry name" value="Voltage-dependent anion channel"/>
    <property type="match status" value="1"/>
</dbReference>
<feature type="transmembrane region" description="Helical" evidence="5">
    <location>
        <begin position="149"/>
        <end position="179"/>
    </location>
</feature>
<evidence type="ECO:0000313" key="7">
    <source>
        <dbReference type="Proteomes" id="UP000192772"/>
    </source>
</evidence>
<keyword evidence="4 5" id="KW-0472">Membrane</keyword>
<dbReference type="GO" id="GO:0016020">
    <property type="term" value="C:membrane"/>
    <property type="evidence" value="ECO:0007669"/>
    <property type="project" value="UniProtKB-SubCell"/>
</dbReference>
<feature type="transmembrane region" description="Helical" evidence="5">
    <location>
        <begin position="220"/>
        <end position="240"/>
    </location>
</feature>
<name>A0A1X0D078_9MYCO</name>
<protein>
    <recommendedName>
        <fullName evidence="8">C4-dicarboxylate ABC transporter</fullName>
    </recommendedName>
</protein>
<dbReference type="STRING" id="81858.BST23_12445"/>
<keyword evidence="2 5" id="KW-0812">Transmembrane</keyword>
<sequence>MKPDAFAAVMATGIVSIAAADHGYPTISDGLGVLAAAGLVTLVVVAAISWSTQPPDLTDVDVTVRLFTFVAACAVVDSRFTSTPGVLWTLSLLAATTWLVLGVRLVRNFAACRWRDLRERARGAWELPSVGTSGLALVTVALARQTGWAALLLAAVALWVLAMAVYAVMTWLILARAFAARLDPDGFEPDAWILMGGLAIATLAGDHIHHDAAGWLAEAAWLVTVGTWVAATAWIPPLLYFGVRHAQRPEALRFAGVWWAMVFPLGMYSVATDTTSAETGWTALTAISHVVFWIAFASWAVVAVAGLSRLGRQMRRHLPSRHGPK</sequence>
<comment type="caution">
    <text evidence="6">The sequence shown here is derived from an EMBL/GenBank/DDBJ whole genome shotgun (WGS) entry which is preliminary data.</text>
</comment>
<reference evidence="6 7" key="1">
    <citation type="submission" date="2017-02" db="EMBL/GenBank/DDBJ databases">
        <title>The new phylogeny of genus Mycobacterium.</title>
        <authorList>
            <person name="Tortoli E."/>
            <person name="Trovato A."/>
            <person name="Cirillo D.M."/>
        </authorList>
    </citation>
    <scope>NUCLEOTIDE SEQUENCE [LARGE SCALE GENOMIC DNA]</scope>
    <source>
        <strain evidence="6 7">FI-09383</strain>
    </source>
</reference>
<evidence type="ECO:0000256" key="3">
    <source>
        <dbReference type="ARBA" id="ARBA00022989"/>
    </source>
</evidence>
<dbReference type="CDD" id="cd09319">
    <property type="entry name" value="TDT_like_1"/>
    <property type="match status" value="1"/>
</dbReference>
<dbReference type="Pfam" id="PF03595">
    <property type="entry name" value="SLAC1"/>
    <property type="match status" value="1"/>
</dbReference>
<dbReference type="GO" id="GO:0055085">
    <property type="term" value="P:transmembrane transport"/>
    <property type="evidence" value="ECO:0007669"/>
    <property type="project" value="InterPro"/>
</dbReference>
<evidence type="ECO:0000313" key="6">
    <source>
        <dbReference type="EMBL" id="ORA65811.1"/>
    </source>
</evidence>
<proteinExistence type="predicted"/>
<evidence type="ECO:0000256" key="4">
    <source>
        <dbReference type="ARBA" id="ARBA00023136"/>
    </source>
</evidence>
<evidence type="ECO:0000256" key="5">
    <source>
        <dbReference type="SAM" id="Phobius"/>
    </source>
</evidence>
<dbReference type="Proteomes" id="UP000192772">
    <property type="component" value="Unassembled WGS sequence"/>
</dbReference>
<feature type="transmembrane region" description="Helical" evidence="5">
    <location>
        <begin position="86"/>
        <end position="106"/>
    </location>
</feature>
<dbReference type="EMBL" id="MVHP01000012">
    <property type="protein sequence ID" value="ORA65811.1"/>
    <property type="molecule type" value="Genomic_DNA"/>
</dbReference>
<evidence type="ECO:0000256" key="1">
    <source>
        <dbReference type="ARBA" id="ARBA00004141"/>
    </source>
</evidence>
<accession>A0A1X0D078</accession>
<dbReference type="InterPro" id="IPR038665">
    <property type="entry name" value="Voltage-dep_anion_channel_sf"/>
</dbReference>
<gene>
    <name evidence="6" type="ORF">BST23_12445</name>
</gene>
<feature type="transmembrane region" description="Helical" evidence="5">
    <location>
        <begin position="252"/>
        <end position="271"/>
    </location>
</feature>
<feature type="transmembrane region" description="Helical" evidence="5">
    <location>
        <begin position="30"/>
        <end position="50"/>
    </location>
</feature>
<evidence type="ECO:0008006" key="8">
    <source>
        <dbReference type="Google" id="ProtNLM"/>
    </source>
</evidence>
<dbReference type="InterPro" id="IPR004695">
    <property type="entry name" value="SLAC1/Mae1/Ssu1/TehA"/>
</dbReference>
<comment type="subcellular location">
    <subcellularLocation>
        <location evidence="1">Membrane</location>
        <topology evidence="1">Multi-pass membrane protein</topology>
    </subcellularLocation>
</comment>
<feature type="transmembrane region" description="Helical" evidence="5">
    <location>
        <begin position="283"/>
        <end position="307"/>
    </location>
</feature>
<organism evidence="6 7">
    <name type="scientific">Mycolicibacterium elephantis</name>
    <dbReference type="NCBI Taxonomy" id="81858"/>
    <lineage>
        <taxon>Bacteria</taxon>
        <taxon>Bacillati</taxon>
        <taxon>Actinomycetota</taxon>
        <taxon>Actinomycetes</taxon>
        <taxon>Mycobacteriales</taxon>
        <taxon>Mycobacteriaceae</taxon>
        <taxon>Mycolicibacterium</taxon>
    </lineage>
</organism>
<dbReference type="AlphaFoldDB" id="A0A1X0D078"/>
<keyword evidence="3 5" id="KW-1133">Transmembrane helix</keyword>
<evidence type="ECO:0000256" key="2">
    <source>
        <dbReference type="ARBA" id="ARBA00022692"/>
    </source>
</evidence>
<dbReference type="OrthoDB" id="958273at2"/>